<dbReference type="EMBL" id="CP014503">
    <property type="protein sequence ID" value="ANB15698.1"/>
    <property type="molecule type" value="Genomic_DNA"/>
</dbReference>
<comment type="function">
    <text evidence="6 7">Recruits TFIIH to the initiation complex and stimulates the RNA polymerase II C-terminal domain kinase and DNA-dependent ATPase activities of TFIIH. Both TFIIH and TFIIE are required for promoter clearance by RNA polymerase.</text>
</comment>
<organism evidence="10 11">
    <name type="scientific">Sugiyamaella lignohabitans</name>
    <dbReference type="NCBI Taxonomy" id="796027"/>
    <lineage>
        <taxon>Eukaryota</taxon>
        <taxon>Fungi</taxon>
        <taxon>Dikarya</taxon>
        <taxon>Ascomycota</taxon>
        <taxon>Saccharomycotina</taxon>
        <taxon>Dipodascomycetes</taxon>
        <taxon>Dipodascales</taxon>
        <taxon>Trichomonascaceae</taxon>
        <taxon>Sugiyamaella</taxon>
    </lineage>
</organism>
<gene>
    <name evidence="10" type="primary">TFA2</name>
    <name evidence="10" type="ORF">AWJ20_3337</name>
</gene>
<evidence type="ECO:0000313" key="10">
    <source>
        <dbReference type="EMBL" id="ANB15698.1"/>
    </source>
</evidence>
<dbReference type="GeneID" id="30035348"/>
<comment type="subcellular location">
    <subcellularLocation>
        <location evidence="1 7">Nucleus</location>
    </subcellularLocation>
</comment>
<keyword evidence="4 7" id="KW-0804">Transcription</keyword>
<keyword evidence="11" id="KW-1185">Reference proteome</keyword>
<dbReference type="Pfam" id="PF18121">
    <property type="entry name" value="TFA2_Winged_2"/>
    <property type="match status" value="1"/>
</dbReference>
<dbReference type="GO" id="GO:0006367">
    <property type="term" value="P:transcription initiation at RNA polymerase II promoter"/>
    <property type="evidence" value="ECO:0007669"/>
    <property type="project" value="UniProtKB-UniRule"/>
</dbReference>
<dbReference type="OrthoDB" id="5323195at2759"/>
<dbReference type="GO" id="GO:0001097">
    <property type="term" value="F:TFIIH-class transcription factor complex binding"/>
    <property type="evidence" value="ECO:0007669"/>
    <property type="project" value="EnsemblFungi"/>
</dbReference>
<dbReference type="GO" id="GO:0097550">
    <property type="term" value="C:transcription preinitiation complex"/>
    <property type="evidence" value="ECO:0007669"/>
    <property type="project" value="EnsemblFungi"/>
</dbReference>
<evidence type="ECO:0000256" key="1">
    <source>
        <dbReference type="ARBA" id="ARBA00004123"/>
    </source>
</evidence>
<dbReference type="GO" id="GO:0016251">
    <property type="term" value="F:RNA polymerase II general transcription initiation factor activity"/>
    <property type="evidence" value="ECO:0007669"/>
    <property type="project" value="EnsemblFungi"/>
</dbReference>
<evidence type="ECO:0000259" key="9">
    <source>
        <dbReference type="PROSITE" id="PS51351"/>
    </source>
</evidence>
<dbReference type="GO" id="GO:0000993">
    <property type="term" value="F:RNA polymerase II complex binding"/>
    <property type="evidence" value="ECO:0007669"/>
    <property type="project" value="EnsemblFungi"/>
</dbReference>
<evidence type="ECO:0000256" key="4">
    <source>
        <dbReference type="ARBA" id="ARBA00023163"/>
    </source>
</evidence>
<reference evidence="10 11" key="1">
    <citation type="submission" date="2016-02" db="EMBL/GenBank/DDBJ databases">
        <title>Complete genome sequence and transcriptome regulation of the pentose utilising yeast Sugiyamaella lignohabitans.</title>
        <authorList>
            <person name="Bellasio M."/>
            <person name="Peymann A."/>
            <person name="Valli M."/>
            <person name="Sipitzky M."/>
            <person name="Graf A."/>
            <person name="Sauer M."/>
            <person name="Marx H."/>
            <person name="Mattanovich D."/>
        </authorList>
    </citation>
    <scope>NUCLEOTIDE SEQUENCE [LARGE SCALE GENOMIC DNA]</scope>
    <source>
        <strain evidence="10 11">CBS 10342</strain>
    </source>
</reference>
<evidence type="ECO:0000256" key="5">
    <source>
        <dbReference type="ARBA" id="ARBA00023242"/>
    </source>
</evidence>
<evidence type="ECO:0000256" key="7">
    <source>
        <dbReference type="PIRNR" id="PIRNR016398"/>
    </source>
</evidence>
<dbReference type="PROSITE" id="PS51351">
    <property type="entry name" value="TFIIE_BETA_C"/>
    <property type="match status" value="1"/>
</dbReference>
<proteinExistence type="inferred from homology"/>
<dbReference type="PANTHER" id="PTHR12716">
    <property type="entry name" value="TRANSCRIPTION INITIATION FACTOR IIE, BETA SUBUNIT"/>
    <property type="match status" value="1"/>
</dbReference>
<dbReference type="Pfam" id="PF02186">
    <property type="entry name" value="TFIIE_beta"/>
    <property type="match status" value="1"/>
</dbReference>
<name>A0A167FTW9_9ASCO</name>
<evidence type="ECO:0000256" key="2">
    <source>
        <dbReference type="ARBA" id="ARBA00023015"/>
    </source>
</evidence>
<dbReference type="KEGG" id="slb:AWJ20_3337"/>
<dbReference type="GO" id="GO:0005673">
    <property type="term" value="C:transcription factor TFIIE complex"/>
    <property type="evidence" value="ECO:0007669"/>
    <property type="project" value="UniProtKB-UniRule"/>
</dbReference>
<evidence type="ECO:0000256" key="3">
    <source>
        <dbReference type="ARBA" id="ARBA00023125"/>
    </source>
</evidence>
<dbReference type="InterPro" id="IPR040501">
    <property type="entry name" value="TFA2_Winged_2"/>
</dbReference>
<evidence type="ECO:0000256" key="8">
    <source>
        <dbReference type="SAM" id="MobiDB-lite"/>
    </source>
</evidence>
<dbReference type="Pfam" id="PF22254">
    <property type="entry name" value="TFA2_E-tether"/>
    <property type="match status" value="1"/>
</dbReference>
<protein>
    <recommendedName>
        <fullName evidence="7">Transcription initiation factor IIE subunit beta</fullName>
    </recommendedName>
</protein>
<dbReference type="GO" id="GO:0003697">
    <property type="term" value="F:single-stranded DNA binding"/>
    <property type="evidence" value="ECO:0007669"/>
    <property type="project" value="EnsemblFungi"/>
</dbReference>
<evidence type="ECO:0000313" key="11">
    <source>
        <dbReference type="Proteomes" id="UP000189580"/>
    </source>
</evidence>
<keyword evidence="3 7" id="KW-0238">DNA-binding</keyword>
<feature type="domain" description="TFIIE beta" evidence="9">
    <location>
        <begin position="71"/>
        <end position="145"/>
    </location>
</feature>
<comment type="subunit">
    <text evidence="7">Tetramer of two alpha and two beta chains.</text>
</comment>
<dbReference type="InterPro" id="IPR054600">
    <property type="entry name" value="TFA2_E-tether"/>
</dbReference>
<dbReference type="InterPro" id="IPR016656">
    <property type="entry name" value="TFIIE-bsu"/>
</dbReference>
<feature type="region of interest" description="Disordered" evidence="8">
    <location>
        <begin position="243"/>
        <end position="274"/>
    </location>
</feature>
<dbReference type="PIRSF" id="PIRSF016398">
    <property type="entry name" value="TFIIE-beta"/>
    <property type="match status" value="1"/>
</dbReference>
<sequence length="286" mass="31855">MSSLNDQLNSFRSKVRNAPTVAKPVISDAAAARKRAASSLVAKANPSLNDDKSDLSDTSPAKKQKRSIVNYAQAANSGIGNHQSTQLVHAVEYIKRHDQPVKWKDIERYLSFPIEPLLKLMRNIDRIKIDDENQTASYVSEYNIYSADDLLSFLRAQKTFQGIQVKKLKDGWNGCLDAIDKLEKSEDIVVLRMKKENGPKYIWANTGGTIGGIDPAFTELWKKVKVPTASELPGLLEKAGLKPASVDPATVKKTNTPEKDRKQKKPRRGKITNTHLRGVLKDYSSI</sequence>
<comment type="similarity">
    <text evidence="7">Belongs to the TFIIE beta subunit family.</text>
</comment>
<keyword evidence="5 7" id="KW-0539">Nucleus</keyword>
<dbReference type="InterPro" id="IPR003166">
    <property type="entry name" value="TFIIE_bsu_DNA-bd"/>
</dbReference>
<dbReference type="Proteomes" id="UP000189580">
    <property type="component" value="Chromosome b"/>
</dbReference>
<keyword evidence="2 7" id="KW-0805">Transcription regulation</keyword>
<dbReference type="PANTHER" id="PTHR12716:SF8">
    <property type="entry name" value="TRANSCRIPTION INITIATION FACTOR IIE SUBUNIT BETA"/>
    <property type="match status" value="1"/>
</dbReference>
<feature type="region of interest" description="Disordered" evidence="8">
    <location>
        <begin position="39"/>
        <end position="65"/>
    </location>
</feature>
<accession>A0A167FTW9</accession>
<evidence type="ECO:0000256" key="6">
    <source>
        <dbReference type="ARBA" id="ARBA00025581"/>
    </source>
</evidence>
<dbReference type="AlphaFoldDB" id="A0A167FTW9"/>
<dbReference type="RefSeq" id="XP_018738175.1">
    <property type="nucleotide sequence ID" value="XM_018880347.1"/>
</dbReference>